<organism evidence="1 2">
    <name type="scientific">Acropora cervicornis</name>
    <name type="common">Staghorn coral</name>
    <dbReference type="NCBI Taxonomy" id="6130"/>
    <lineage>
        <taxon>Eukaryota</taxon>
        <taxon>Metazoa</taxon>
        <taxon>Cnidaria</taxon>
        <taxon>Anthozoa</taxon>
        <taxon>Hexacorallia</taxon>
        <taxon>Scleractinia</taxon>
        <taxon>Astrocoeniina</taxon>
        <taxon>Acroporidae</taxon>
        <taxon>Acropora</taxon>
    </lineage>
</organism>
<reference evidence="1" key="1">
    <citation type="journal article" date="2023" name="G3 (Bethesda)">
        <title>Whole genome assembly and annotation of the endangered Caribbean coral Acropora cervicornis.</title>
        <authorList>
            <person name="Selwyn J.D."/>
            <person name="Vollmer S.V."/>
        </authorList>
    </citation>
    <scope>NUCLEOTIDE SEQUENCE</scope>
    <source>
        <strain evidence="1">K2</strain>
    </source>
</reference>
<evidence type="ECO:0000313" key="2">
    <source>
        <dbReference type="Proteomes" id="UP001249851"/>
    </source>
</evidence>
<accession>A0AAD9V276</accession>
<gene>
    <name evidence="1" type="ORF">P5673_019619</name>
</gene>
<comment type="caution">
    <text evidence="1">The sequence shown here is derived from an EMBL/GenBank/DDBJ whole genome shotgun (WGS) entry which is preliminary data.</text>
</comment>
<dbReference type="EMBL" id="JARQWQ010000046">
    <property type="protein sequence ID" value="KAK2558050.1"/>
    <property type="molecule type" value="Genomic_DNA"/>
</dbReference>
<dbReference type="Proteomes" id="UP001249851">
    <property type="component" value="Unassembled WGS sequence"/>
</dbReference>
<sequence length="118" mass="13605">MRDWNRKNPPNPSNLLKQWRPISLEAPAPVIHRSTEGSLDVRGKSRSQHLIRNHNFKGGVNSTKCADTFALFVFSSLYWLLMRSGTPHSSREVRELYMAIPQSCLSKILLWNWPKSIC</sequence>
<protein>
    <submittedName>
        <fullName evidence="1">Uncharacterized protein</fullName>
    </submittedName>
</protein>
<proteinExistence type="predicted"/>
<dbReference type="AlphaFoldDB" id="A0AAD9V276"/>
<name>A0AAD9V276_ACRCE</name>
<keyword evidence="2" id="KW-1185">Reference proteome</keyword>
<reference evidence="1" key="2">
    <citation type="journal article" date="2023" name="Science">
        <title>Genomic signatures of disease resistance in endangered staghorn corals.</title>
        <authorList>
            <person name="Vollmer S.V."/>
            <person name="Selwyn J.D."/>
            <person name="Despard B.A."/>
            <person name="Roesel C.L."/>
        </authorList>
    </citation>
    <scope>NUCLEOTIDE SEQUENCE</scope>
    <source>
        <strain evidence="1">K2</strain>
    </source>
</reference>
<evidence type="ECO:0000313" key="1">
    <source>
        <dbReference type="EMBL" id="KAK2558050.1"/>
    </source>
</evidence>